<evidence type="ECO:0000313" key="3">
    <source>
        <dbReference type="Proteomes" id="UP001314681"/>
    </source>
</evidence>
<feature type="signal peptide" evidence="1">
    <location>
        <begin position="1"/>
        <end position="24"/>
    </location>
</feature>
<dbReference type="PROSITE" id="PS51257">
    <property type="entry name" value="PROKAR_LIPOPROTEIN"/>
    <property type="match status" value="1"/>
</dbReference>
<evidence type="ECO:0000256" key="1">
    <source>
        <dbReference type="SAM" id="SignalP"/>
    </source>
</evidence>
<dbReference type="RefSeq" id="WP_238726129.1">
    <property type="nucleotide sequence ID" value="NZ_JAHQCX010000001.1"/>
</dbReference>
<keyword evidence="1" id="KW-0732">Signal</keyword>
<proteinExistence type="predicted"/>
<accession>A0ABS6K1B0</accession>
<reference evidence="2 3" key="1">
    <citation type="submission" date="2021-06" db="EMBL/GenBank/DDBJ databases">
        <title>Description of novel taxa of the family Lachnospiraceae.</title>
        <authorList>
            <person name="Chaplin A.V."/>
            <person name="Sokolova S.R."/>
            <person name="Pikina A.P."/>
            <person name="Korzhanova M."/>
            <person name="Belova V."/>
            <person name="Korostin D."/>
            <person name="Efimov B.A."/>
        </authorList>
    </citation>
    <scope>NUCLEOTIDE SEQUENCE [LARGE SCALE GENOMIC DNA]</scope>
    <source>
        <strain evidence="2 3">ASD4241</strain>
    </source>
</reference>
<dbReference type="EMBL" id="JAHQCX010000001">
    <property type="protein sequence ID" value="MBU9724631.1"/>
    <property type="molecule type" value="Genomic_DNA"/>
</dbReference>
<protein>
    <submittedName>
        <fullName evidence="2">Uncharacterized protein</fullName>
    </submittedName>
</protein>
<feature type="chain" id="PRO_5047173226" evidence="1">
    <location>
        <begin position="25"/>
        <end position="200"/>
    </location>
</feature>
<name>A0ABS6K1B0_9FIRM</name>
<comment type="caution">
    <text evidence="2">The sequence shown here is derived from an EMBL/GenBank/DDBJ whole genome shotgun (WGS) entry which is preliminary data.</text>
</comment>
<evidence type="ECO:0000313" key="2">
    <source>
        <dbReference type="EMBL" id="MBU9724631.1"/>
    </source>
</evidence>
<gene>
    <name evidence="2" type="ORF">KTH90_01245</name>
</gene>
<organism evidence="2 3">
    <name type="scientific">Diplocloster modestus</name>
    <dbReference type="NCBI Taxonomy" id="2850322"/>
    <lineage>
        <taxon>Bacteria</taxon>
        <taxon>Bacillati</taxon>
        <taxon>Bacillota</taxon>
        <taxon>Clostridia</taxon>
        <taxon>Lachnospirales</taxon>
        <taxon>Lachnospiraceae</taxon>
        <taxon>Diplocloster</taxon>
    </lineage>
</organism>
<sequence>MMKKNYYFISCALLIVLLFTSCNSASKTPGPTVDTTAVPDNVSAIDKEEIPTIEITVPAAVIPGFTETDSLYKPNGEKIDTVRLTDDGYILFTLSKDDYDSFLQNIQATIDSNINTILDDTINYKSIKSITYNDDMTEFIFKCKSEEYDESTSYASVGLYMQAYYYQAVKGEKASDIQVNVKFIGVDDNKLITEMQYKLE</sequence>
<dbReference type="Proteomes" id="UP001314681">
    <property type="component" value="Unassembled WGS sequence"/>
</dbReference>
<keyword evidence="3" id="KW-1185">Reference proteome</keyword>